<dbReference type="Proteomes" id="UP001172721">
    <property type="component" value="Unassembled WGS sequence"/>
</dbReference>
<gene>
    <name evidence="1" type="ORF">QYB97_06700</name>
</gene>
<organism evidence="1 2">
    <name type="scientific">Fictibacillus fluitans</name>
    <dbReference type="NCBI Taxonomy" id="3058422"/>
    <lineage>
        <taxon>Bacteria</taxon>
        <taxon>Bacillati</taxon>
        <taxon>Bacillota</taxon>
        <taxon>Bacilli</taxon>
        <taxon>Bacillales</taxon>
        <taxon>Fictibacillaceae</taxon>
        <taxon>Fictibacillus</taxon>
    </lineage>
</organism>
<dbReference type="PROSITE" id="PS51257">
    <property type="entry name" value="PROKAR_LIPOPROTEIN"/>
    <property type="match status" value="1"/>
</dbReference>
<reference evidence="1" key="1">
    <citation type="submission" date="2023-07" db="EMBL/GenBank/DDBJ databases">
        <title>Fictibacillus sp. isolated from freshwater pond.</title>
        <authorList>
            <person name="Kirdat K."/>
            <person name="Bhat A."/>
            <person name="Mourya A."/>
            <person name="Yadav A."/>
        </authorList>
    </citation>
    <scope>NUCLEOTIDE SEQUENCE</scope>
    <source>
        <strain evidence="1">NE201</strain>
    </source>
</reference>
<evidence type="ECO:0000313" key="2">
    <source>
        <dbReference type="Proteomes" id="UP001172721"/>
    </source>
</evidence>
<name>A0ABT8HTQ9_9BACL</name>
<protein>
    <submittedName>
        <fullName evidence="1">Sugar ABC transporter</fullName>
    </submittedName>
</protein>
<accession>A0ABT8HTQ9</accession>
<dbReference type="PANTHER" id="PTHR43649:SF12">
    <property type="entry name" value="DIACETYLCHITOBIOSE BINDING PROTEIN DASA"/>
    <property type="match status" value="1"/>
</dbReference>
<dbReference type="InterPro" id="IPR050490">
    <property type="entry name" value="Bact_solute-bd_prot1"/>
</dbReference>
<dbReference type="RefSeq" id="WP_301165203.1">
    <property type="nucleotide sequence ID" value="NZ_JAUHTR010000002.1"/>
</dbReference>
<dbReference type="PANTHER" id="PTHR43649">
    <property type="entry name" value="ARABINOSE-BINDING PROTEIN-RELATED"/>
    <property type="match status" value="1"/>
</dbReference>
<dbReference type="SUPFAM" id="SSF53850">
    <property type="entry name" value="Periplasmic binding protein-like II"/>
    <property type="match status" value="1"/>
</dbReference>
<keyword evidence="2" id="KW-1185">Reference proteome</keyword>
<comment type="caution">
    <text evidence="1">The sequence shown here is derived from an EMBL/GenBank/DDBJ whole genome shotgun (WGS) entry which is preliminary data.</text>
</comment>
<dbReference type="Gene3D" id="3.40.190.10">
    <property type="entry name" value="Periplasmic binding protein-like II"/>
    <property type="match status" value="2"/>
</dbReference>
<evidence type="ECO:0000313" key="1">
    <source>
        <dbReference type="EMBL" id="MDN4524155.1"/>
    </source>
</evidence>
<dbReference type="EMBL" id="JAUHTR010000002">
    <property type="protein sequence ID" value="MDN4524155.1"/>
    <property type="molecule type" value="Genomic_DNA"/>
</dbReference>
<sequence>MTRYRLILLLLIMVLGVAGCTNDHEQKPVRQKPSEGYKKKYNPPVTITTVRDVGPNTAFKNGETIASNVATKWAHDQLGINIKTLWYVSDRNNAFETKLRLMLQSGQKMPDFVVVRDQLLAQDLIDSGIFRDAGALFDRYANEKWKKAMAFDPNVWNAFLRNGKRMGIPVLNYAYNNDYVLWIRQDWMDKLKLKAPQTIQDLENIMEKFKYNNPQGLKPKDVVPLSIGFKSSMNTWMGDPSWIFGAYGTLPEQWNKNASGKLEYGSVQPGMKEGLLKIKKWRENGLISNEGALWDETKTAEPAIQGTAGIIPGPYWMSGWPLRETKANQPDAVWKPYPIPTGPNGKAERHGTQVYTEVLLINKNMKHPEALFTYQNYLFDHVADPDPADPWAKGIFKGYDYDIIDGKTVYNEDIPGGYVNVNGYFLMGEGARIPDVQINNLIRLSEGAKPKTAKELEIVNNFGAETANAAKLVLKQKRISRKNLFTGPQTPAMKEKWDYLSDIENRTFNEIIYGKKSPASFDHFVKTWKASGGSQITDEVNNWYSGIQKSKKK</sequence>
<proteinExistence type="predicted"/>